<evidence type="ECO:0000256" key="15">
    <source>
        <dbReference type="ARBA" id="ARBA00023012"/>
    </source>
</evidence>
<dbReference type="PRINTS" id="PR00344">
    <property type="entry name" value="BCTRLSENSOR"/>
</dbReference>
<keyword evidence="10" id="KW-0479">Metal-binding</keyword>
<dbReference type="Proteomes" id="UP000594892">
    <property type="component" value="Chromosome 1"/>
</dbReference>
<proteinExistence type="predicted"/>
<dbReference type="Pfam" id="PF02518">
    <property type="entry name" value="HATPase_c"/>
    <property type="match status" value="1"/>
</dbReference>
<keyword evidence="14" id="KW-0408">Iron</keyword>
<evidence type="ECO:0000256" key="13">
    <source>
        <dbReference type="ARBA" id="ARBA00022840"/>
    </source>
</evidence>
<sequence length="687" mass="73122">MTPYRLSSFLSRYPRGCDARKRAAVSLLLLAGLAVSFEAATQIHRLVLAAQSSAFEQRTDAIRTSLRQQIQAATAMLLGVRQWTTAHAMLPRPWQSEELDFSDLERAHSPIRQLRYLDAATVFARLALQAAPAAAARRPAWSGQRLRASLQQAIASDQIALAAPWFAADSAAAANGQGNQLELYLPVYRDMSRPDGAIVPAGRPVAGFLSVAIDLSRFMAMANGDLPAVALRVSAGPAAPVRAAGRPGGGDFPRLRRTLSASVAGTALTLDFSAEGRRGARRADAFAALVLLAGSGCTALAGVLLLRLPNHGPAPGPRLPEPLGETRLMGIIRASSEAIITIDESQTVLIFNPAAERIFGVPAADAIGGPLARFLPERCRAAHERHIARFGLAAASPRQMGRQQRLYGLRANGEEFPLEASISQLGDGAGRICTIVLRDVTERVRSDNALEHARDELRAWSAHLQQAGEEEKTRLARELHDDLGQQLAVLEMEASAAAQALDRVLDGARDPGLIETAVNKLHGMRRLTDSAVASVRRVAANLRPLMLDDLGVVPAIEWLASDFAKRHGIEVVRHVALGERTLTGAGATALFRIVQEALVNVAKHAQASRVDICLKAVGDACVLRVADNGRGVPHERPRAGKAFGLIGVRERAHALGGRLTIAGPPGQGFSITVTLPLAVVQQGAPGS</sequence>
<feature type="domain" description="PAS" evidence="20">
    <location>
        <begin position="324"/>
        <end position="368"/>
    </location>
</feature>
<evidence type="ECO:0000313" key="24">
    <source>
        <dbReference type="Proteomes" id="UP001056386"/>
    </source>
</evidence>
<dbReference type="InterPro" id="IPR035965">
    <property type="entry name" value="PAS-like_dom_sf"/>
</dbReference>
<dbReference type="NCBIfam" id="TIGR00229">
    <property type="entry name" value="sensory_box"/>
    <property type="match status" value="1"/>
</dbReference>
<evidence type="ECO:0000313" key="21">
    <source>
        <dbReference type="EMBL" id="QPQ89249.1"/>
    </source>
</evidence>
<evidence type="ECO:0000256" key="2">
    <source>
        <dbReference type="ARBA" id="ARBA00001966"/>
    </source>
</evidence>
<dbReference type="GO" id="GO:0016020">
    <property type="term" value="C:membrane"/>
    <property type="evidence" value="ECO:0007669"/>
    <property type="project" value="InterPro"/>
</dbReference>
<dbReference type="GO" id="GO:0000155">
    <property type="term" value="F:phosphorelay sensor kinase activity"/>
    <property type="evidence" value="ECO:0007669"/>
    <property type="project" value="InterPro"/>
</dbReference>
<evidence type="ECO:0000256" key="7">
    <source>
        <dbReference type="ARBA" id="ARBA00022490"/>
    </source>
</evidence>
<dbReference type="Pfam" id="PF07730">
    <property type="entry name" value="HisKA_3"/>
    <property type="match status" value="1"/>
</dbReference>
<dbReference type="GeneID" id="45693950"/>
<reference evidence="22" key="2">
    <citation type="submission" date="2022-06" db="EMBL/GenBank/DDBJ databases">
        <title>Draft genome sequence of Burkholderia glumae strain GR20004 isolated from rice panicle showing bacterial panicle blight.</title>
        <authorList>
            <person name="Choi S.Y."/>
            <person name="Lee Y.H."/>
        </authorList>
    </citation>
    <scope>NUCLEOTIDE SEQUENCE</scope>
    <source>
        <strain evidence="22">GR20004</strain>
    </source>
</reference>
<evidence type="ECO:0000256" key="11">
    <source>
        <dbReference type="ARBA" id="ARBA00022741"/>
    </source>
</evidence>
<dbReference type="Gene3D" id="3.30.450.20">
    <property type="entry name" value="PAS domain"/>
    <property type="match status" value="1"/>
</dbReference>
<keyword evidence="6" id="KW-0004">4Fe-4S</keyword>
<dbReference type="InterPro" id="IPR000014">
    <property type="entry name" value="PAS"/>
</dbReference>
<dbReference type="EC" id="2.7.13.3" evidence="4"/>
<evidence type="ECO:0000313" key="22">
    <source>
        <dbReference type="EMBL" id="USS42623.1"/>
    </source>
</evidence>
<keyword evidence="8" id="KW-0597">Phosphoprotein</keyword>
<dbReference type="SUPFAM" id="SSF55785">
    <property type="entry name" value="PYP-like sensor domain (PAS domain)"/>
    <property type="match status" value="1"/>
</dbReference>
<dbReference type="GO" id="GO:0046983">
    <property type="term" value="F:protein dimerization activity"/>
    <property type="evidence" value="ECO:0007669"/>
    <property type="project" value="InterPro"/>
</dbReference>
<evidence type="ECO:0000256" key="17">
    <source>
        <dbReference type="ARBA" id="ARBA00024827"/>
    </source>
</evidence>
<evidence type="ECO:0000256" key="14">
    <source>
        <dbReference type="ARBA" id="ARBA00023004"/>
    </source>
</evidence>
<evidence type="ECO:0000256" key="9">
    <source>
        <dbReference type="ARBA" id="ARBA00022679"/>
    </source>
</evidence>
<dbReference type="Pfam" id="PF13426">
    <property type="entry name" value="PAS_9"/>
    <property type="match status" value="1"/>
</dbReference>
<reference evidence="21 23" key="1">
    <citation type="submission" date="2020-12" db="EMBL/GenBank/DDBJ databases">
        <title>FDA dAtabase for Regulatory Grade micrObial Sequences (FDA-ARGOS): Supporting development and validation of Infectious Disease Dx tests.</title>
        <authorList>
            <person name="Minogue T."/>
            <person name="Wolcott M."/>
            <person name="Wasieloski L."/>
            <person name="Aguilar W."/>
            <person name="Moore D."/>
            <person name="Jaissle J."/>
            <person name="Tallon L."/>
            <person name="Sadzewicz L."/>
            <person name="Zhao X."/>
            <person name="Boylan J."/>
            <person name="Ott S."/>
            <person name="Bowen H."/>
            <person name="Vavikolanu K."/>
            <person name="Mehta A."/>
            <person name="Aluvathingal J."/>
            <person name="Nadendla S."/>
            <person name="Yan Y."/>
            <person name="Sichtig H."/>
        </authorList>
    </citation>
    <scope>NUCLEOTIDE SEQUENCE [LARGE SCALE GENOMIC DNA]</scope>
    <source>
        <strain evidence="21 23">FDAARGOS_949</strain>
    </source>
</reference>
<dbReference type="GO" id="GO:0051539">
    <property type="term" value="F:4 iron, 4 sulfur cluster binding"/>
    <property type="evidence" value="ECO:0007669"/>
    <property type="project" value="UniProtKB-KW"/>
</dbReference>
<dbReference type="GO" id="GO:0046872">
    <property type="term" value="F:metal ion binding"/>
    <property type="evidence" value="ECO:0007669"/>
    <property type="project" value="UniProtKB-KW"/>
</dbReference>
<dbReference type="PROSITE" id="PS50112">
    <property type="entry name" value="PAS"/>
    <property type="match status" value="1"/>
</dbReference>
<dbReference type="CDD" id="cd00130">
    <property type="entry name" value="PAS"/>
    <property type="match status" value="1"/>
</dbReference>
<evidence type="ECO:0000256" key="10">
    <source>
        <dbReference type="ARBA" id="ARBA00022723"/>
    </source>
</evidence>
<dbReference type="GO" id="GO:0005737">
    <property type="term" value="C:cytoplasm"/>
    <property type="evidence" value="ECO:0007669"/>
    <property type="project" value="UniProtKB-SubCell"/>
</dbReference>
<protein>
    <recommendedName>
        <fullName evidence="5">Oxygen sensor histidine kinase NreB</fullName>
        <ecNumber evidence="4">2.7.13.3</ecNumber>
    </recommendedName>
    <alternativeName>
        <fullName evidence="18">Nitrogen regulation protein B</fullName>
    </alternativeName>
</protein>
<evidence type="ECO:0000256" key="3">
    <source>
        <dbReference type="ARBA" id="ARBA00004496"/>
    </source>
</evidence>
<keyword evidence="24" id="KW-1185">Reference proteome</keyword>
<evidence type="ECO:0000256" key="12">
    <source>
        <dbReference type="ARBA" id="ARBA00022777"/>
    </source>
</evidence>
<keyword evidence="11" id="KW-0547">Nucleotide-binding</keyword>
<evidence type="ECO:0000256" key="16">
    <source>
        <dbReference type="ARBA" id="ARBA00023014"/>
    </source>
</evidence>
<evidence type="ECO:0000256" key="18">
    <source>
        <dbReference type="ARBA" id="ARBA00030800"/>
    </source>
</evidence>
<gene>
    <name evidence="21" type="ORF">I6H06_06175</name>
    <name evidence="22" type="ORF">NFI99_10555</name>
</gene>
<comment type="function">
    <text evidence="17">Member of the two-component regulatory system NreB/NreC involved in the control of dissimilatory nitrate/nitrite reduction in response to oxygen. NreB functions as a direct oxygen sensor histidine kinase which is autophosphorylated, in the absence of oxygen, probably at the conserved histidine residue, and transfers its phosphate group probably to a conserved aspartate residue of NreC. NreB/NreC activates the expression of the nitrate (narGHJI) and nitrite (nir) reductase operons, as well as the putative nitrate transporter gene narT.</text>
</comment>
<evidence type="ECO:0000256" key="1">
    <source>
        <dbReference type="ARBA" id="ARBA00000085"/>
    </source>
</evidence>
<feature type="domain" description="Histidine kinase" evidence="19">
    <location>
        <begin position="474"/>
        <end position="679"/>
    </location>
</feature>
<dbReference type="InterPro" id="IPR036890">
    <property type="entry name" value="HATPase_C_sf"/>
</dbReference>
<dbReference type="InterPro" id="IPR003594">
    <property type="entry name" value="HATPase_dom"/>
</dbReference>
<dbReference type="Gene3D" id="1.20.5.1930">
    <property type="match status" value="1"/>
</dbReference>
<evidence type="ECO:0000256" key="6">
    <source>
        <dbReference type="ARBA" id="ARBA00022485"/>
    </source>
</evidence>
<dbReference type="InterPro" id="IPR011712">
    <property type="entry name" value="Sig_transdc_His_kin_sub3_dim/P"/>
</dbReference>
<dbReference type="Gene3D" id="3.30.565.10">
    <property type="entry name" value="Histidine kinase-like ATPase, C-terminal domain"/>
    <property type="match status" value="1"/>
</dbReference>
<accession>A0AAP9XWH1</accession>
<evidence type="ECO:0000313" key="23">
    <source>
        <dbReference type="Proteomes" id="UP000594892"/>
    </source>
</evidence>
<dbReference type="EMBL" id="CP065600">
    <property type="protein sequence ID" value="QPQ89249.1"/>
    <property type="molecule type" value="Genomic_DNA"/>
</dbReference>
<dbReference type="CDD" id="cd16917">
    <property type="entry name" value="HATPase_UhpB-NarQ-NarX-like"/>
    <property type="match status" value="1"/>
</dbReference>
<keyword evidence="15" id="KW-0902">Two-component regulatory system</keyword>
<dbReference type="SUPFAM" id="SSF55874">
    <property type="entry name" value="ATPase domain of HSP90 chaperone/DNA topoisomerase II/histidine kinase"/>
    <property type="match status" value="1"/>
</dbReference>
<evidence type="ECO:0000256" key="4">
    <source>
        <dbReference type="ARBA" id="ARBA00012438"/>
    </source>
</evidence>
<dbReference type="PANTHER" id="PTHR24421:SF10">
    <property type="entry name" value="NITRATE_NITRITE SENSOR PROTEIN NARQ"/>
    <property type="match status" value="1"/>
</dbReference>
<dbReference type="AlphaFoldDB" id="A0AAP9XWH1"/>
<comment type="cofactor">
    <cofactor evidence="2">
        <name>[4Fe-4S] cluster</name>
        <dbReference type="ChEBI" id="CHEBI:49883"/>
    </cofactor>
</comment>
<organism evidence="21 23">
    <name type="scientific">Burkholderia glumae</name>
    <name type="common">Pseudomonas glumae</name>
    <dbReference type="NCBI Taxonomy" id="337"/>
    <lineage>
        <taxon>Bacteria</taxon>
        <taxon>Pseudomonadati</taxon>
        <taxon>Pseudomonadota</taxon>
        <taxon>Betaproteobacteria</taxon>
        <taxon>Burkholderiales</taxon>
        <taxon>Burkholderiaceae</taxon>
        <taxon>Burkholderia</taxon>
    </lineage>
</organism>
<dbReference type="SMART" id="SM00387">
    <property type="entry name" value="HATPase_c"/>
    <property type="match status" value="1"/>
</dbReference>
<dbReference type="PROSITE" id="PS50109">
    <property type="entry name" value="HIS_KIN"/>
    <property type="match status" value="1"/>
</dbReference>
<dbReference type="GO" id="GO:0005524">
    <property type="term" value="F:ATP binding"/>
    <property type="evidence" value="ECO:0007669"/>
    <property type="project" value="UniProtKB-KW"/>
</dbReference>
<dbReference type="SMART" id="SM00091">
    <property type="entry name" value="PAS"/>
    <property type="match status" value="1"/>
</dbReference>
<evidence type="ECO:0000256" key="8">
    <source>
        <dbReference type="ARBA" id="ARBA00022553"/>
    </source>
</evidence>
<dbReference type="EMBL" id="CP099583">
    <property type="protein sequence ID" value="USS42623.1"/>
    <property type="molecule type" value="Genomic_DNA"/>
</dbReference>
<dbReference type="InterPro" id="IPR050482">
    <property type="entry name" value="Sensor_HK_TwoCompSys"/>
</dbReference>
<comment type="subcellular location">
    <subcellularLocation>
        <location evidence="3">Cytoplasm</location>
    </subcellularLocation>
</comment>
<keyword evidence="16" id="KW-0411">Iron-sulfur</keyword>
<keyword evidence="12" id="KW-0418">Kinase</keyword>
<dbReference type="Proteomes" id="UP001056386">
    <property type="component" value="Chromosome 2"/>
</dbReference>
<comment type="catalytic activity">
    <reaction evidence="1">
        <text>ATP + protein L-histidine = ADP + protein N-phospho-L-histidine.</text>
        <dbReference type="EC" id="2.7.13.3"/>
    </reaction>
</comment>
<keyword evidence="7" id="KW-0963">Cytoplasm</keyword>
<dbReference type="PANTHER" id="PTHR24421">
    <property type="entry name" value="NITRATE/NITRITE SENSOR PROTEIN NARX-RELATED"/>
    <property type="match status" value="1"/>
</dbReference>
<name>A0AAP9XWH1_BURGL</name>
<keyword evidence="13" id="KW-0067">ATP-binding</keyword>
<dbReference type="InterPro" id="IPR004358">
    <property type="entry name" value="Sig_transdc_His_kin-like_C"/>
</dbReference>
<evidence type="ECO:0000259" key="20">
    <source>
        <dbReference type="PROSITE" id="PS50112"/>
    </source>
</evidence>
<dbReference type="RefSeq" id="WP_015878026.1">
    <property type="nucleotide sequence ID" value="NZ_CP021075.1"/>
</dbReference>
<keyword evidence="9" id="KW-0808">Transferase</keyword>
<dbReference type="InterPro" id="IPR005467">
    <property type="entry name" value="His_kinase_dom"/>
</dbReference>
<evidence type="ECO:0000256" key="5">
    <source>
        <dbReference type="ARBA" id="ARBA00017322"/>
    </source>
</evidence>
<evidence type="ECO:0000259" key="19">
    <source>
        <dbReference type="PROSITE" id="PS50109"/>
    </source>
</evidence>